<accession>A0A1N6XF93</accession>
<proteinExistence type="predicted"/>
<keyword evidence="1" id="KW-1133">Transmembrane helix</keyword>
<dbReference type="Proteomes" id="UP000185841">
    <property type="component" value="Unassembled WGS sequence"/>
</dbReference>
<gene>
    <name evidence="3" type="ORF">SAMN05878282_112124</name>
</gene>
<dbReference type="AlphaFoldDB" id="A0A1N6XF93"/>
<dbReference type="Pfam" id="PF07916">
    <property type="entry name" value="TraG_N"/>
    <property type="match status" value="1"/>
</dbReference>
<feature type="transmembrane region" description="Helical" evidence="1">
    <location>
        <begin position="346"/>
        <end position="366"/>
    </location>
</feature>
<evidence type="ECO:0000256" key="1">
    <source>
        <dbReference type="SAM" id="Phobius"/>
    </source>
</evidence>
<keyword evidence="1" id="KW-0812">Transmembrane</keyword>
<keyword evidence="1" id="KW-0472">Membrane</keyword>
<sequence>MDFTIYTAGSAEYLQIMLNAVAMVTGSGSMEDLARVGALIGVLLLAFQAAFNNQAITFQKAGLVLVLYMMFYGPTATTVVEDTVSGQVRIVDNVPVGPAFVGSLISTVSYKITQVAEQAFSTPGMTTYGLFSPLTTLTKVRDALRNPMGLDQFVNYGAASGASLPKTLNEYLAFCTLNPAALRNEKSVDELYRASGVESLLSNASTSQFVYVYDGSAGYGVPALKSCAEAKSWVTTALNAVYLDLMDGLLNKGFAEEKASGKITVPAELTNRIDESIQSFAISSKNAQGYVAASLITPLFNDARVQALEHWQEKRAALALRDSLNQQNIQWAGKGETFKHYLRPMIAFFEGLLYAMTPFMAFALLLGGPGLSVLGKYLILPLAVGMWMPLLSIVNAFTLWYAGAEMEGILNAYDPTSEGFAMLQVMDMDLAISKALGIGGLLAASVPPLALFLVTGSAMVANSIMSQATAGDKFKSEDVNPRAQQPAPVLTSSSMFTSDQLTQGVNRTGATQVAEQISAQQAASALVQSTESNAIAATESYQKSLASSVERAATTTEGRQNLANLGRQVGAGLNLSSNSQYTDAASTLSALGYSQDQIAAGTFAASVGASAPFGVGGVKLEESQQFKQMNSAQQQQARQAMQQLTNAVQASSTDQTLFQSGEAFMNSSQSSLSQKATESLNQQLTEAKTAQMAYQKASSMQEVFSAGQSMDLKQAASASLGRGLGRAETAQALAEMAGSTLSGRAAFNAAMNSESINGLSSDREERIAMSAIRALNQDGRLGELINSGLSPFDFNVDAGNANSNAALANGVPDTSGLKADFNGAYGSAAGAYESERDMSLSGYDALKADGQVVVGGANSQAQDRVVEAQAAERARLESASQPLPQADVSLQSNSPVSDGFKGLARLDSSNTLVVGGKQIYGAAKRAIGLDD</sequence>
<evidence type="ECO:0000313" key="4">
    <source>
        <dbReference type="Proteomes" id="UP000185841"/>
    </source>
</evidence>
<evidence type="ECO:0000313" key="3">
    <source>
        <dbReference type="EMBL" id="SIR01036.1"/>
    </source>
</evidence>
<evidence type="ECO:0000259" key="2">
    <source>
        <dbReference type="Pfam" id="PF07916"/>
    </source>
</evidence>
<feature type="transmembrane region" description="Helical" evidence="1">
    <location>
        <begin position="33"/>
        <end position="51"/>
    </location>
</feature>
<dbReference type="RefSeq" id="WP_076429414.1">
    <property type="nucleotide sequence ID" value="NZ_FTMP01000012.1"/>
</dbReference>
<feature type="transmembrane region" description="Helical" evidence="1">
    <location>
        <begin position="378"/>
        <end position="402"/>
    </location>
</feature>
<feature type="transmembrane region" description="Helical" evidence="1">
    <location>
        <begin position="436"/>
        <end position="460"/>
    </location>
</feature>
<dbReference type="EMBL" id="FTMP01000012">
    <property type="protein sequence ID" value="SIR01036.1"/>
    <property type="molecule type" value="Genomic_DNA"/>
</dbReference>
<feature type="domain" description="TraG N-terminal Proteobacteria" evidence="2">
    <location>
        <begin position="4"/>
        <end position="473"/>
    </location>
</feature>
<reference evidence="3 4" key="1">
    <citation type="submission" date="2017-01" db="EMBL/GenBank/DDBJ databases">
        <authorList>
            <person name="Mah S.A."/>
            <person name="Swanson W.J."/>
            <person name="Moy G.W."/>
            <person name="Vacquier V.D."/>
        </authorList>
    </citation>
    <scope>NUCLEOTIDE SEQUENCE [LARGE SCALE GENOMIC DNA]</scope>
    <source>
        <strain evidence="3 4">RU36E</strain>
    </source>
</reference>
<organism evidence="3 4">
    <name type="scientific">Aquipseudomonas alcaligenes</name>
    <name type="common">Pseudomonas alcaligenes</name>
    <dbReference type="NCBI Taxonomy" id="43263"/>
    <lineage>
        <taxon>Bacteria</taxon>
        <taxon>Pseudomonadati</taxon>
        <taxon>Pseudomonadota</taxon>
        <taxon>Gammaproteobacteria</taxon>
        <taxon>Pseudomonadales</taxon>
        <taxon>Pseudomonadaceae</taxon>
        <taxon>Aquipseudomonas</taxon>
    </lineage>
</organism>
<protein>
    <submittedName>
        <fullName evidence="3">Conjugal transfer mating pair stabilization protein TraG</fullName>
    </submittedName>
</protein>
<dbReference type="InterPro" id="IPR012931">
    <property type="entry name" value="TraG_N_Proteobacteria"/>
</dbReference>
<name>A0A1N6XF93_AQUAC</name>